<protein>
    <submittedName>
        <fullName evidence="1">Uncharacterized protein</fullName>
    </submittedName>
</protein>
<evidence type="ECO:0000313" key="2">
    <source>
        <dbReference type="Proteomes" id="UP000217257"/>
    </source>
</evidence>
<organism evidence="1 2">
    <name type="scientific">Cystobacter fuscus</name>
    <dbReference type="NCBI Taxonomy" id="43"/>
    <lineage>
        <taxon>Bacteria</taxon>
        <taxon>Pseudomonadati</taxon>
        <taxon>Myxococcota</taxon>
        <taxon>Myxococcia</taxon>
        <taxon>Myxococcales</taxon>
        <taxon>Cystobacterineae</taxon>
        <taxon>Archangiaceae</taxon>
        <taxon>Cystobacter</taxon>
    </lineage>
</organism>
<dbReference type="RefSeq" id="WP_095990133.1">
    <property type="nucleotide sequence ID" value="NZ_CP022098.1"/>
</dbReference>
<name>A0A250JGS0_9BACT</name>
<accession>A0A250JGS0</accession>
<dbReference type="EMBL" id="CP022098">
    <property type="protein sequence ID" value="ATB42601.1"/>
    <property type="molecule type" value="Genomic_DNA"/>
</dbReference>
<dbReference type="AlphaFoldDB" id="A0A250JGS0"/>
<proteinExistence type="predicted"/>
<evidence type="ECO:0000313" key="1">
    <source>
        <dbReference type="EMBL" id="ATB42601.1"/>
    </source>
</evidence>
<dbReference type="Proteomes" id="UP000217257">
    <property type="component" value="Chromosome"/>
</dbReference>
<reference evidence="1 2" key="1">
    <citation type="submission" date="2017-06" db="EMBL/GenBank/DDBJ databases">
        <title>Sequencing and comparative analysis of myxobacterial genomes.</title>
        <authorList>
            <person name="Rupp O."/>
            <person name="Goesmann A."/>
            <person name="Sogaard-Andersen L."/>
        </authorList>
    </citation>
    <scope>NUCLEOTIDE SEQUENCE [LARGE SCALE GENOMIC DNA]</scope>
    <source>
        <strain evidence="1 2">DSM 52655</strain>
    </source>
</reference>
<sequence length="314" mass="34708">MSPAPTPELIRSEALALRAQVVRKSRRVADSMRPVRLDETEPALVRAFWESLGWTPLLAELLGEPERESGRKRAERYMAEWRSWGEGFALELKDLPRHFRLAEPDPNQGVGFSITNEDGGEADPPVLFISADEGTVRPSLPGYLRLAGHRVLTFALDGWYRTRVETQPPLTALAGVSRPYPHLVPAALRLSEEVWALPLNALDEAPEPTLSHARFEALLDWLASARDLEALHVPHLPGRVWPLSVSLEHVDAALPDLRKLRGLEQGMDYRVGMLEGVGILLAASPSGSVRLSANARHAGHLEQVLGARGWLSSR</sequence>
<dbReference type="KEGG" id="cfus:CYFUS_008080"/>
<gene>
    <name evidence="1" type="ORF">CYFUS_008080</name>
</gene>